<evidence type="ECO:0000313" key="2">
    <source>
        <dbReference type="Proteomes" id="UP000253324"/>
    </source>
</evidence>
<accession>A0A368Z8P8</accession>
<evidence type="ECO:0000313" key="1">
    <source>
        <dbReference type="EMBL" id="RCW87876.1"/>
    </source>
</evidence>
<organism evidence="1 2">
    <name type="scientific">Phyllobacterium bourgognense</name>
    <dbReference type="NCBI Taxonomy" id="314236"/>
    <lineage>
        <taxon>Bacteria</taxon>
        <taxon>Pseudomonadati</taxon>
        <taxon>Pseudomonadota</taxon>
        <taxon>Alphaproteobacteria</taxon>
        <taxon>Hyphomicrobiales</taxon>
        <taxon>Phyllobacteriaceae</taxon>
        <taxon>Phyllobacterium</taxon>
    </lineage>
</organism>
<comment type="caution">
    <text evidence="1">The sequence shown here is derived from an EMBL/GenBank/DDBJ whole genome shotgun (WGS) entry which is preliminary data.</text>
</comment>
<dbReference type="AlphaFoldDB" id="A0A368Z8P8"/>
<sequence length="58" mass="6815">MAYDDMTIADVLRDPLIRQMMRADGVTLRVMEKLLRDAVFKARRHRNLEVKDLQAPCQ</sequence>
<dbReference type="EMBL" id="QPJM01000001">
    <property type="protein sequence ID" value="RCW87876.1"/>
    <property type="molecule type" value="Genomic_DNA"/>
</dbReference>
<proteinExistence type="predicted"/>
<protein>
    <submittedName>
        <fullName evidence="1">Uncharacterized protein</fullName>
    </submittedName>
</protein>
<dbReference type="Proteomes" id="UP000253324">
    <property type="component" value="Unassembled WGS sequence"/>
</dbReference>
<name>A0A368Z8P8_9HYPH</name>
<reference evidence="1 2" key="1">
    <citation type="submission" date="2018-07" db="EMBL/GenBank/DDBJ databases">
        <title>Genomic Encyclopedia of Type Strains, Phase III (KMG-III): the genomes of soil and plant-associated and newly described type strains.</title>
        <authorList>
            <person name="Whitman W."/>
        </authorList>
    </citation>
    <scope>NUCLEOTIDE SEQUENCE [LARGE SCALE GENOMIC DNA]</scope>
    <source>
        <strain evidence="1 2">31-25a</strain>
    </source>
</reference>
<keyword evidence="2" id="KW-1185">Reference proteome</keyword>
<gene>
    <name evidence="1" type="ORF">C7476_101645</name>
</gene>